<dbReference type="Gene3D" id="2.60.40.1180">
    <property type="entry name" value="Golgi alpha-mannosidase II"/>
    <property type="match status" value="1"/>
</dbReference>
<evidence type="ECO:0000256" key="3">
    <source>
        <dbReference type="ARBA" id="ARBA00023295"/>
    </source>
</evidence>
<dbReference type="OrthoDB" id="9805159at2"/>
<dbReference type="FunFam" id="3.90.400.10:FF:000002">
    <property type="entry name" value="Sucrose isomerase"/>
    <property type="match status" value="1"/>
</dbReference>
<keyword evidence="2" id="KW-0378">Hydrolase</keyword>
<dbReference type="RefSeq" id="WP_132256679.1">
    <property type="nucleotide sequence ID" value="NZ_SLZQ01000001.1"/>
</dbReference>
<comment type="similarity">
    <text evidence="1">Belongs to the glycosyl hydrolase 13 family.</text>
</comment>
<comment type="caution">
    <text evidence="5">The sequence shown here is derived from an EMBL/GenBank/DDBJ whole genome shotgun (WGS) entry which is preliminary data.</text>
</comment>
<accession>A0A4R3I2D0</accession>
<proteinExistence type="inferred from homology"/>
<feature type="domain" description="Glycosyl hydrolase family 13 catalytic" evidence="4">
    <location>
        <begin position="5"/>
        <end position="386"/>
    </location>
</feature>
<dbReference type="Gene3D" id="3.20.20.80">
    <property type="entry name" value="Glycosidases"/>
    <property type="match status" value="2"/>
</dbReference>
<dbReference type="Proteomes" id="UP000295382">
    <property type="component" value="Unassembled WGS sequence"/>
</dbReference>
<dbReference type="InterPro" id="IPR013780">
    <property type="entry name" value="Glyco_hydro_b"/>
</dbReference>
<evidence type="ECO:0000256" key="1">
    <source>
        <dbReference type="ARBA" id="ARBA00008061"/>
    </source>
</evidence>
<reference evidence="5 6" key="1">
    <citation type="submission" date="2019-03" db="EMBL/GenBank/DDBJ databases">
        <title>Genomic Encyclopedia of Type Strains, Phase IV (KMG-IV): sequencing the most valuable type-strain genomes for metagenomic binning, comparative biology and taxonomic classification.</title>
        <authorList>
            <person name="Goeker M."/>
        </authorList>
    </citation>
    <scope>NUCLEOTIDE SEQUENCE [LARGE SCALE GENOMIC DNA]</scope>
    <source>
        <strain evidence="5 6">DSM 7445</strain>
    </source>
</reference>
<organism evidence="5 6">
    <name type="scientific">Paucimonas lemoignei</name>
    <name type="common">Pseudomonas lemoignei</name>
    <dbReference type="NCBI Taxonomy" id="29443"/>
    <lineage>
        <taxon>Bacteria</taxon>
        <taxon>Pseudomonadati</taxon>
        <taxon>Pseudomonadota</taxon>
        <taxon>Betaproteobacteria</taxon>
        <taxon>Burkholderiales</taxon>
        <taxon>Burkholderiaceae</taxon>
        <taxon>Paucimonas</taxon>
    </lineage>
</organism>
<dbReference type="InterPro" id="IPR006047">
    <property type="entry name" value="GH13_cat_dom"/>
</dbReference>
<dbReference type="AlphaFoldDB" id="A0A4R3I2D0"/>
<dbReference type="InterPro" id="IPR017853">
    <property type="entry name" value="GH"/>
</dbReference>
<dbReference type="CDD" id="cd11330">
    <property type="entry name" value="AmyAc_OligoGlu"/>
    <property type="match status" value="1"/>
</dbReference>
<evidence type="ECO:0000313" key="5">
    <source>
        <dbReference type="EMBL" id="TCS39384.1"/>
    </source>
</evidence>
<dbReference type="EMBL" id="SLZQ01000001">
    <property type="protein sequence ID" value="TCS39384.1"/>
    <property type="molecule type" value="Genomic_DNA"/>
</dbReference>
<dbReference type="Gene3D" id="3.90.400.10">
    <property type="entry name" value="Oligo-1,6-glucosidase, Domain 2"/>
    <property type="match status" value="1"/>
</dbReference>
<keyword evidence="6" id="KW-1185">Reference proteome</keyword>
<dbReference type="GO" id="GO:0009313">
    <property type="term" value="P:oligosaccharide catabolic process"/>
    <property type="evidence" value="ECO:0007669"/>
    <property type="project" value="TreeGrafter"/>
</dbReference>
<dbReference type="SUPFAM" id="SSF51445">
    <property type="entry name" value="(Trans)glycosidases"/>
    <property type="match status" value="1"/>
</dbReference>
<dbReference type="GO" id="GO:0004556">
    <property type="term" value="F:alpha-amylase activity"/>
    <property type="evidence" value="ECO:0007669"/>
    <property type="project" value="TreeGrafter"/>
</dbReference>
<dbReference type="PANTHER" id="PTHR10357:SF179">
    <property type="entry name" value="NEUTRAL AND BASIC AMINO ACID TRANSPORT PROTEIN RBAT"/>
    <property type="match status" value="1"/>
</dbReference>
<dbReference type="SMART" id="SM00642">
    <property type="entry name" value="Aamy"/>
    <property type="match status" value="1"/>
</dbReference>
<evidence type="ECO:0000313" key="6">
    <source>
        <dbReference type="Proteomes" id="UP000295382"/>
    </source>
</evidence>
<gene>
    <name evidence="5" type="ORF">EDC30_101340</name>
</gene>
<sequence>MIIYQVYPRSFFDSNNDGIGDLAGIDAKLDYIKSLGVDAIWISPFFKSPMKDFGYDVSNYREVDPIFGTLADFKRLMAHAKAADLGVMVDMVISHTSEEHDWFKQSRARENGKSDWYLWADPKPDGSPPNNWVSVFGGPAWRWDAERRQYYFHSFFSSQPDLNMHNPAVQEAVLGEMKFWLDMGVSGFRFDACNHIFQDLELRNNPPREDTSAALHPYGFQLHIYDQARPEMLPFLERVRALLDDYGAVSLAEVGGHDALQLMGQYTGANRLHSAYSFALMQPDSSAPYVAKVIRTLEESIHAPAAPCYAMSNHDKPRVATRWLKGRDPEQTAKQMLALLFSMRGDICLYQGEELGLPQADVPFEKLQDPFGISFWPKFKGRDGCRTPMPWNDHIHGGFSLAEPWLPVTAEHLELNVASQEARANSVLRFARDMIALRRALPQLERGGIELLDAPEGVLAFRRHCDGRELVCLFNMETTPLKVPAPGMTQAVLAQHAELDNQTAHLGINGFMLLQAA</sequence>
<keyword evidence="3" id="KW-0326">Glycosidase</keyword>
<dbReference type="InterPro" id="IPR045857">
    <property type="entry name" value="O16G_dom_2"/>
</dbReference>
<evidence type="ECO:0000259" key="4">
    <source>
        <dbReference type="SMART" id="SM00642"/>
    </source>
</evidence>
<evidence type="ECO:0000256" key="2">
    <source>
        <dbReference type="ARBA" id="ARBA00022801"/>
    </source>
</evidence>
<protein>
    <submittedName>
        <fullName evidence="5">Alpha-glucosidase</fullName>
    </submittedName>
</protein>
<name>A0A4R3I2D0_PAULE</name>
<dbReference type="PANTHER" id="PTHR10357">
    <property type="entry name" value="ALPHA-AMYLASE FAMILY MEMBER"/>
    <property type="match status" value="1"/>
</dbReference>
<dbReference type="Pfam" id="PF00128">
    <property type="entry name" value="Alpha-amylase"/>
    <property type="match status" value="1"/>
</dbReference>